<accession>A0ACA9NW48</accession>
<evidence type="ECO:0000313" key="2">
    <source>
        <dbReference type="Proteomes" id="UP000789860"/>
    </source>
</evidence>
<sequence length="290" mass="31973">EFCQSRPSTRNRHVGKWATLSRRMVFPARASARIATLRSRPTTHPHLRDRHISPIHGSAEPLQAIVSGMHLHVLPPPQSTTNPPTEPSSSTPTKPQAPTAPTSKQSTPTVAANEDDPRLRLRRRAKHRHLLHRHRHRPRPAQRAGLPANRQILALPGHGRPVHHRTLRHDQTSIPNNSEQTGEPLPRRDESPPSVSSIPNAGAAAEDRGDVLHRNGTAGPVDEEPASTSSSRAFGQQRCDGPANRSVGSDPAMKPLRNSVKEWLIHNTIQNSPEVKGAMQSVFSRRRDEG</sequence>
<gene>
    <name evidence="1" type="ORF">SCALOS_LOCUS9525</name>
</gene>
<dbReference type="EMBL" id="CAJVPM010030015">
    <property type="protein sequence ID" value="CAG8675277.1"/>
    <property type="molecule type" value="Genomic_DNA"/>
</dbReference>
<keyword evidence="2" id="KW-1185">Reference proteome</keyword>
<reference evidence="1" key="1">
    <citation type="submission" date="2021-06" db="EMBL/GenBank/DDBJ databases">
        <authorList>
            <person name="Kallberg Y."/>
            <person name="Tangrot J."/>
            <person name="Rosling A."/>
        </authorList>
    </citation>
    <scope>NUCLEOTIDE SEQUENCE</scope>
    <source>
        <strain evidence="1">AU212A</strain>
    </source>
</reference>
<dbReference type="Proteomes" id="UP000789860">
    <property type="component" value="Unassembled WGS sequence"/>
</dbReference>
<feature type="non-terminal residue" evidence="1">
    <location>
        <position position="290"/>
    </location>
</feature>
<feature type="non-terminal residue" evidence="1">
    <location>
        <position position="1"/>
    </location>
</feature>
<proteinExistence type="predicted"/>
<organism evidence="1 2">
    <name type="scientific">Scutellospora calospora</name>
    <dbReference type="NCBI Taxonomy" id="85575"/>
    <lineage>
        <taxon>Eukaryota</taxon>
        <taxon>Fungi</taxon>
        <taxon>Fungi incertae sedis</taxon>
        <taxon>Mucoromycota</taxon>
        <taxon>Glomeromycotina</taxon>
        <taxon>Glomeromycetes</taxon>
        <taxon>Diversisporales</taxon>
        <taxon>Gigasporaceae</taxon>
        <taxon>Scutellospora</taxon>
    </lineage>
</organism>
<comment type="caution">
    <text evidence="1">The sequence shown here is derived from an EMBL/GenBank/DDBJ whole genome shotgun (WGS) entry which is preliminary data.</text>
</comment>
<protein>
    <submittedName>
        <fullName evidence="1">3195_t:CDS:1</fullName>
    </submittedName>
</protein>
<evidence type="ECO:0000313" key="1">
    <source>
        <dbReference type="EMBL" id="CAG8675277.1"/>
    </source>
</evidence>
<name>A0ACA9NW48_9GLOM</name>